<dbReference type="Proteomes" id="UP001054902">
    <property type="component" value="Unassembled WGS sequence"/>
</dbReference>
<reference evidence="2 3" key="1">
    <citation type="journal article" date="2021" name="Sci. Rep.">
        <title>The genome of the diatom Chaetoceros tenuissimus carries an ancient integrated fragment of an extant virus.</title>
        <authorList>
            <person name="Hongo Y."/>
            <person name="Kimura K."/>
            <person name="Takaki Y."/>
            <person name="Yoshida Y."/>
            <person name="Baba S."/>
            <person name="Kobayashi G."/>
            <person name="Nagasaki K."/>
            <person name="Hano T."/>
            <person name="Tomaru Y."/>
        </authorList>
    </citation>
    <scope>NUCLEOTIDE SEQUENCE [LARGE SCALE GENOMIC DNA]</scope>
    <source>
        <strain evidence="2 3">NIES-3715</strain>
    </source>
</reference>
<keyword evidence="3" id="KW-1185">Reference proteome</keyword>
<evidence type="ECO:0000256" key="1">
    <source>
        <dbReference type="SAM" id="MobiDB-lite"/>
    </source>
</evidence>
<feature type="region of interest" description="Disordered" evidence="1">
    <location>
        <begin position="402"/>
        <end position="448"/>
    </location>
</feature>
<feature type="compositionally biased region" description="Polar residues" evidence="1">
    <location>
        <begin position="425"/>
        <end position="436"/>
    </location>
</feature>
<evidence type="ECO:0000313" key="2">
    <source>
        <dbReference type="EMBL" id="GFH45852.1"/>
    </source>
</evidence>
<proteinExistence type="predicted"/>
<feature type="region of interest" description="Disordered" evidence="1">
    <location>
        <begin position="1040"/>
        <end position="1060"/>
    </location>
</feature>
<dbReference type="EMBL" id="BLLK01000022">
    <property type="protein sequence ID" value="GFH45852.1"/>
    <property type="molecule type" value="Genomic_DNA"/>
</dbReference>
<name>A0AAD3CGU7_9STRA</name>
<comment type="caution">
    <text evidence="2">The sequence shown here is derived from an EMBL/GenBank/DDBJ whole genome shotgun (WGS) entry which is preliminary data.</text>
</comment>
<dbReference type="AlphaFoldDB" id="A0AAD3CGU7"/>
<accession>A0AAD3CGU7</accession>
<organism evidence="2 3">
    <name type="scientific">Chaetoceros tenuissimus</name>
    <dbReference type="NCBI Taxonomy" id="426638"/>
    <lineage>
        <taxon>Eukaryota</taxon>
        <taxon>Sar</taxon>
        <taxon>Stramenopiles</taxon>
        <taxon>Ochrophyta</taxon>
        <taxon>Bacillariophyta</taxon>
        <taxon>Coscinodiscophyceae</taxon>
        <taxon>Chaetocerotophycidae</taxon>
        <taxon>Chaetocerotales</taxon>
        <taxon>Chaetocerotaceae</taxon>
        <taxon>Chaetoceros</taxon>
    </lineage>
</organism>
<protein>
    <submittedName>
        <fullName evidence="2">Uncharacterized protein</fullName>
    </submittedName>
</protein>
<gene>
    <name evidence="2" type="ORF">CTEN210_02326</name>
</gene>
<evidence type="ECO:0000313" key="3">
    <source>
        <dbReference type="Proteomes" id="UP001054902"/>
    </source>
</evidence>
<feature type="region of interest" description="Disordered" evidence="1">
    <location>
        <begin position="732"/>
        <end position="757"/>
    </location>
</feature>
<feature type="compositionally biased region" description="Basic and acidic residues" evidence="1">
    <location>
        <begin position="737"/>
        <end position="749"/>
    </location>
</feature>
<sequence>MAFATANTYADRCASRMAESLPADLPQLILDHISQPPMTRLQYTYMHDSNLINSDLTSYIKEQYVKHNMEQAALRKDHWYLHLLPSFTDPTQSFATDSILRNLAQEKALSHQRLLKINLSYRQYYQARCHPSQDNMPRNVISTQMQCCPLCDTASTPATSLHYHLRCTYHKIAINRRKNIQKIESILLQLDTITSYMSTIIHPNHSRRHNRIPPFTTFLRTAINHSGIITPLTTSQREIYHSTAIFPPFQSITDDDPPDWNDHVLTTPPDRLTVVHTSNLLGLPEQAPPAHPTNKFHVIPLLGLLPANTHIAVHEYINMIHHKYCNVILATTTQVSTDKPKKVTIGSVLNALNDEDVSSILAPYNNNKTLLEVLQDKFLQLLQSLIRKTKNLQKTISTALRKNQQRNVPSPKPTIKPTKRKKVQEQTTCDTEYEQQPTKKRKRASPNKLPTYPCPGRWCTLRRSKALSYTISIQKKNCTLCTQLQLAVTIATTIVAHLICDDTALSLILEYTNIDPQKYDTQDIALRLSLRKVPLEEIRDILSNVISHTETKLYISEKLTFLPVGDALYETPDTQLQDLVLHLVAYACLLPTTPSLTREFPPLTADIIHNNLTKALDFCQCPTPCPAPNLHTNLCKHCSKLIPNDHATLHPTQDQQCSTCITCDRGILLATYPNQPCDICIMTAILVQHNPRETWNVLTKATSPSVLPYLLQTPYAYIQNVPRIRPSPFTSPLPPEDIFHPRDPRHPRPELTPSEDPDFHFQECYEEESFLTMKVFPPRPPFMPFPRIYAPTAITTDITLTNLHLALHPALFRSDYKRLRLHYRRPCFPRFEGIRPPSFGYYPEMYFHENIQALARAMPLVNIYEVTRSMIHPNPHFVNKSPWYYQTTVTWTFLEHPQPRTKCPNERIYKTPVTFILTFYPPMPCFDPFQIRLCFQPNDMERDLPPKDKILTSDIAIRELERKEDPTLYALMLIYLIITLPPQFLNDDIVSAYMLTLPENLRRLHHESSYLHAILHDENYSQALHHITTPWKLTYKKRDKEYTDHPNDRPRKHNPDNPNS</sequence>